<name>A0AA38IJT9_9CUCU</name>
<evidence type="ECO:0000313" key="3">
    <source>
        <dbReference type="Proteomes" id="UP001168821"/>
    </source>
</evidence>
<reference evidence="2" key="1">
    <citation type="journal article" date="2023" name="G3 (Bethesda)">
        <title>Whole genome assemblies of Zophobas morio and Tenebrio molitor.</title>
        <authorList>
            <person name="Kaur S."/>
            <person name="Stinson S.A."/>
            <person name="diCenzo G.C."/>
        </authorList>
    </citation>
    <scope>NUCLEOTIDE SEQUENCE</scope>
    <source>
        <strain evidence="2">QUZm001</strain>
    </source>
</reference>
<dbReference type="InterPro" id="IPR018631">
    <property type="entry name" value="AAA-ATPase-like_dom"/>
</dbReference>
<dbReference type="InterPro" id="IPR027417">
    <property type="entry name" value="P-loop_NTPase"/>
</dbReference>
<dbReference type="Pfam" id="PF09820">
    <property type="entry name" value="AAA-ATPase_like"/>
    <property type="match status" value="1"/>
</dbReference>
<gene>
    <name evidence="2" type="ORF">Zmor_015609</name>
</gene>
<dbReference type="SUPFAM" id="SSF52540">
    <property type="entry name" value="P-loop containing nucleoside triphosphate hydrolases"/>
    <property type="match status" value="1"/>
</dbReference>
<protein>
    <recommendedName>
        <fullName evidence="1">AAA-ATPase-like domain-containing protein</fullName>
    </recommendedName>
</protein>
<feature type="domain" description="AAA-ATPase-like" evidence="1">
    <location>
        <begin position="24"/>
        <end position="250"/>
    </location>
</feature>
<organism evidence="2 3">
    <name type="scientific">Zophobas morio</name>
    <dbReference type="NCBI Taxonomy" id="2755281"/>
    <lineage>
        <taxon>Eukaryota</taxon>
        <taxon>Metazoa</taxon>
        <taxon>Ecdysozoa</taxon>
        <taxon>Arthropoda</taxon>
        <taxon>Hexapoda</taxon>
        <taxon>Insecta</taxon>
        <taxon>Pterygota</taxon>
        <taxon>Neoptera</taxon>
        <taxon>Endopterygota</taxon>
        <taxon>Coleoptera</taxon>
        <taxon>Polyphaga</taxon>
        <taxon>Cucujiformia</taxon>
        <taxon>Tenebrionidae</taxon>
        <taxon>Zophobas</taxon>
    </lineage>
</organism>
<accession>A0AA38IJT9</accession>
<evidence type="ECO:0000313" key="2">
    <source>
        <dbReference type="EMBL" id="KAJ3656538.1"/>
    </source>
</evidence>
<dbReference type="EMBL" id="JALNTZ010000004">
    <property type="protein sequence ID" value="KAJ3656538.1"/>
    <property type="molecule type" value="Genomic_DNA"/>
</dbReference>
<evidence type="ECO:0000259" key="1">
    <source>
        <dbReference type="Pfam" id="PF09820"/>
    </source>
</evidence>
<proteinExistence type="predicted"/>
<dbReference type="Proteomes" id="UP001168821">
    <property type="component" value="Unassembled WGS sequence"/>
</dbReference>
<dbReference type="AlphaFoldDB" id="A0AA38IJT9"/>
<keyword evidence="3" id="KW-1185">Reference proteome</keyword>
<dbReference type="PANTHER" id="PTHR34825">
    <property type="entry name" value="CONSERVED PROTEIN, WITH A WEAK D-GALACTARATE DEHYDRATASE/ALTRONATE HYDROLASE DOMAIN"/>
    <property type="match status" value="1"/>
</dbReference>
<comment type="caution">
    <text evidence="2">The sequence shown here is derived from an EMBL/GenBank/DDBJ whole genome shotgun (WGS) entry which is preliminary data.</text>
</comment>
<sequence length="665" mass="76462">MNESSSLNDSQDSEKSLCKLSSHDFAEIKETITFVDKTLFIKCLLRDTCKIVLLTAPKAFGKTTLMDMLKQFLLGKTDLFKNLKICTEERRFFLKNCKLHPVIHIDLGQVRGSNFAEVKVSLALAINATFQEHGYLVKKTDDGTRIWASEKLNISAIKVESFEKFFDTEKCIRLSAAELEISLKFLSEVLHTHYEEKVFILIDEYDAPAVGLVFESCSSKDDIRLINDCLEYFMANTLKFNNFIKRSLIFACVRLAGAFSGDAARVTRHYPFLSDVGYAPYLGFTDAEVQQLLKRPQVKATCGKVTFKAIEKCYDGYMVSNSSLKIFSNWSVLNFLERVARTAILAYDSFWIDTGYVKNLEELFAEPSIREKIEEIISCGEVKIRTVKSVSIEHLKILKKLTSLEFDEVSEENVQLFLQFLADCGYFNILSVDEKKHKVGIETEDENTEEETEDENTEDYSILTEEYSILKIPNFEIKRHISHTCYSEALTIKNKYNFNSKNIARYINALQLVLECTSESNFVDLANPVLALFCQPSQRQIANESELHHILYTLVYNSRYFVTRSEVQIKKIRKSRGIANTFDMVIIFKKIGIIFEYKLDSKSAQEALKQIFKNRYHTKFDEPDYRHISKKIYAGLALNTNEKRVYITYQVGNETQSNSVCSDNL</sequence>
<dbReference type="PANTHER" id="PTHR34825:SF1">
    <property type="entry name" value="AAA-ATPASE-LIKE DOMAIN-CONTAINING PROTEIN"/>
    <property type="match status" value="1"/>
</dbReference>